<evidence type="ECO:0000313" key="2">
    <source>
        <dbReference type="EMBL" id="SLN42185.1"/>
    </source>
</evidence>
<dbReference type="EMBL" id="FWFS01000005">
    <property type="protein sequence ID" value="SLN42185.1"/>
    <property type="molecule type" value="Genomic_DNA"/>
</dbReference>
<evidence type="ECO:0000256" key="1">
    <source>
        <dbReference type="SAM" id="Phobius"/>
    </source>
</evidence>
<reference evidence="2 3" key="1">
    <citation type="submission" date="2017-03" db="EMBL/GenBank/DDBJ databases">
        <authorList>
            <person name="Afonso C.L."/>
            <person name="Miller P.J."/>
            <person name="Scott M.A."/>
            <person name="Spackman E."/>
            <person name="Goraichik I."/>
            <person name="Dimitrov K.M."/>
            <person name="Suarez D.L."/>
            <person name="Swayne D.E."/>
        </authorList>
    </citation>
    <scope>NUCLEOTIDE SEQUENCE [LARGE SCALE GENOMIC DNA]</scope>
    <source>
        <strain evidence="2 3">CECT 8620</strain>
    </source>
</reference>
<keyword evidence="1" id="KW-1133">Transmembrane helix</keyword>
<gene>
    <name evidence="2" type="ORF">AQS8620_01672</name>
</gene>
<protein>
    <submittedName>
        <fullName evidence="2">Uncharacterized protein</fullName>
    </submittedName>
</protein>
<feature type="transmembrane region" description="Helical" evidence="1">
    <location>
        <begin position="12"/>
        <end position="32"/>
    </location>
</feature>
<organism evidence="2 3">
    <name type="scientific">Aquimixticola soesokkakensis</name>
    <dbReference type="NCBI Taxonomy" id="1519096"/>
    <lineage>
        <taxon>Bacteria</taxon>
        <taxon>Pseudomonadati</taxon>
        <taxon>Pseudomonadota</taxon>
        <taxon>Alphaproteobacteria</taxon>
        <taxon>Rhodobacterales</taxon>
        <taxon>Paracoccaceae</taxon>
        <taxon>Aquimixticola</taxon>
    </lineage>
</organism>
<keyword evidence="3" id="KW-1185">Reference proteome</keyword>
<keyword evidence="1" id="KW-0472">Membrane</keyword>
<dbReference type="AlphaFoldDB" id="A0A1Y5SP58"/>
<proteinExistence type="predicted"/>
<dbReference type="RefSeq" id="WP_200809606.1">
    <property type="nucleotide sequence ID" value="NZ_FWFS01000005.1"/>
</dbReference>
<keyword evidence="1" id="KW-0812">Transmembrane</keyword>
<evidence type="ECO:0000313" key="3">
    <source>
        <dbReference type="Proteomes" id="UP000193862"/>
    </source>
</evidence>
<sequence length="54" mass="5475">MSDTPKTASGNTALAFILGAVVVVLAGLVWYMSTGGELPGASEPEIQIDLPGDN</sequence>
<accession>A0A1Y5SP58</accession>
<name>A0A1Y5SP58_9RHOB</name>
<dbReference type="Proteomes" id="UP000193862">
    <property type="component" value="Unassembled WGS sequence"/>
</dbReference>